<dbReference type="AlphaFoldDB" id="A0A550BZF8"/>
<dbReference type="Pfam" id="PF04818">
    <property type="entry name" value="CID"/>
    <property type="match status" value="1"/>
</dbReference>
<feature type="compositionally biased region" description="Pro residues" evidence="1">
    <location>
        <begin position="421"/>
        <end position="434"/>
    </location>
</feature>
<evidence type="ECO:0000313" key="3">
    <source>
        <dbReference type="EMBL" id="TRM57942.1"/>
    </source>
</evidence>
<dbReference type="InterPro" id="IPR008942">
    <property type="entry name" value="ENTH_VHS"/>
</dbReference>
<dbReference type="Proteomes" id="UP000320762">
    <property type="component" value="Unassembled WGS sequence"/>
</dbReference>
<feature type="compositionally biased region" description="Basic and acidic residues" evidence="1">
    <location>
        <begin position="397"/>
        <end position="418"/>
    </location>
</feature>
<dbReference type="Gene3D" id="1.25.40.90">
    <property type="match status" value="1"/>
</dbReference>
<evidence type="ECO:0000313" key="4">
    <source>
        <dbReference type="Proteomes" id="UP000320762"/>
    </source>
</evidence>
<evidence type="ECO:0000259" key="2">
    <source>
        <dbReference type="PROSITE" id="PS51391"/>
    </source>
</evidence>
<dbReference type="PROSITE" id="PS51391">
    <property type="entry name" value="CID"/>
    <property type="match status" value="1"/>
</dbReference>
<sequence>MPDIASFESALKAVVQAKRLSGSKMTALTADAMQLLAYDTQLVSILYRTHKSLSGSSKISSLYVFDSFARAARSKANKQGSSGSGSSGGNAHSFLSKLEGVLDGLFHDMVTCGLSEGKEKANKIIDIWSKGNTFPPSVLSGLMATVSANEKESDVAKSSDPRIRSTSTSQTPPNAPLAPSVQANAARAFAPPTQSTPGPAPADAQAALLALLTQAAAAKQPSTQTPTNNTPPQLDPTHLALIQQLSQAAQHATPPPAPTTFHQPQPGYNAQPNGGYPHPSTSQSPPYEGNGPYGRRDYRQDRPGSVDRPRPYEDYPYDDRGGGRGRGFRGGFRGRGRGDGRGNNRWEDRSKPREWINPRRSSRSRSPPSRYGRPGRDIKPYSPPHRPSLARSPSPPRGRDPRLAMVESGKDEFGRDIRSPSPEPPDATPPPAPPSSQDEKSVPVSSSMPVSAMPMFTSVPANTSSAGPPVQVRPAGIESFDPSTFDFTAEASWEALGHLWHKSYGVMPSTEELMQFVVGQTQQQQWGAAGRGMGGGMDMGMGQGGMGPGGAQGGMGIGGMGMGQQGAGMVQGIGMDNNMGGGDMGAMRGQRWRGGARGARGGFRGRGGFGNGRGDFTHSAAAQNTDAIVLGGDTTPPQMPNDYMVGTGPMGGTTSMGGAGSMGEGMDDGGDAGGGPGGRMQKIGDRWVFVRQGAASA</sequence>
<keyword evidence="4" id="KW-1185">Reference proteome</keyword>
<proteinExistence type="predicted"/>
<feature type="region of interest" description="Disordered" evidence="1">
    <location>
        <begin position="245"/>
        <end position="449"/>
    </location>
</feature>
<feature type="compositionally biased region" description="Basic and acidic residues" evidence="1">
    <location>
        <begin position="150"/>
        <end position="163"/>
    </location>
</feature>
<organism evidence="3 4">
    <name type="scientific">Schizophyllum amplum</name>
    <dbReference type="NCBI Taxonomy" id="97359"/>
    <lineage>
        <taxon>Eukaryota</taxon>
        <taxon>Fungi</taxon>
        <taxon>Dikarya</taxon>
        <taxon>Basidiomycota</taxon>
        <taxon>Agaricomycotina</taxon>
        <taxon>Agaricomycetes</taxon>
        <taxon>Agaricomycetidae</taxon>
        <taxon>Agaricales</taxon>
        <taxon>Schizophyllaceae</taxon>
        <taxon>Schizophyllum</taxon>
    </lineage>
</organism>
<accession>A0A550BZF8</accession>
<gene>
    <name evidence="3" type="ORF">BD626DRAFT_634468</name>
</gene>
<feature type="region of interest" description="Disordered" evidence="1">
    <location>
        <begin position="150"/>
        <end position="181"/>
    </location>
</feature>
<feature type="compositionally biased region" description="Basic and acidic residues" evidence="1">
    <location>
        <begin position="336"/>
        <end position="357"/>
    </location>
</feature>
<feature type="compositionally biased region" description="Gly residues" evidence="1">
    <location>
        <begin position="324"/>
        <end position="333"/>
    </location>
</feature>
<name>A0A550BZF8_9AGAR</name>
<dbReference type="SUPFAM" id="SSF48464">
    <property type="entry name" value="ENTH/VHS domain"/>
    <property type="match status" value="1"/>
</dbReference>
<reference evidence="3 4" key="1">
    <citation type="journal article" date="2019" name="New Phytol.">
        <title>Comparative genomics reveals unique wood-decay strategies and fruiting body development in the Schizophyllaceae.</title>
        <authorList>
            <person name="Almasi E."/>
            <person name="Sahu N."/>
            <person name="Krizsan K."/>
            <person name="Balint B."/>
            <person name="Kovacs G.M."/>
            <person name="Kiss B."/>
            <person name="Cseklye J."/>
            <person name="Drula E."/>
            <person name="Henrissat B."/>
            <person name="Nagy I."/>
            <person name="Chovatia M."/>
            <person name="Adam C."/>
            <person name="LaButti K."/>
            <person name="Lipzen A."/>
            <person name="Riley R."/>
            <person name="Grigoriev I.V."/>
            <person name="Nagy L.G."/>
        </authorList>
    </citation>
    <scope>NUCLEOTIDE SEQUENCE [LARGE SCALE GENOMIC DNA]</scope>
    <source>
        <strain evidence="3 4">NL-1724</strain>
    </source>
</reference>
<comment type="caution">
    <text evidence="3">The sequence shown here is derived from an EMBL/GenBank/DDBJ whole genome shotgun (WGS) entry which is preliminary data.</text>
</comment>
<feature type="compositionally biased region" description="Basic and acidic residues" evidence="1">
    <location>
        <begin position="294"/>
        <end position="322"/>
    </location>
</feature>
<feature type="domain" description="CID" evidence="2">
    <location>
        <begin position="1"/>
        <end position="150"/>
    </location>
</feature>
<feature type="region of interest" description="Disordered" evidence="1">
    <location>
        <begin position="216"/>
        <end position="235"/>
    </location>
</feature>
<evidence type="ECO:0000256" key="1">
    <source>
        <dbReference type="SAM" id="MobiDB-lite"/>
    </source>
</evidence>
<dbReference type="STRING" id="97359.A0A550BZF8"/>
<dbReference type="InterPro" id="IPR006569">
    <property type="entry name" value="CID_dom"/>
</dbReference>
<dbReference type="OrthoDB" id="79367at2759"/>
<feature type="region of interest" description="Disordered" evidence="1">
    <location>
        <begin position="655"/>
        <end position="681"/>
    </location>
</feature>
<dbReference type="EMBL" id="VDMD01000041">
    <property type="protein sequence ID" value="TRM57942.1"/>
    <property type="molecule type" value="Genomic_DNA"/>
</dbReference>
<protein>
    <recommendedName>
        <fullName evidence="2">CID domain-containing protein</fullName>
    </recommendedName>
</protein>
<dbReference type="SMART" id="SM00582">
    <property type="entry name" value="RPR"/>
    <property type="match status" value="1"/>
</dbReference>